<dbReference type="InterPro" id="IPR011050">
    <property type="entry name" value="Pectin_lyase_fold/virulence"/>
</dbReference>
<reference evidence="4 5" key="1">
    <citation type="submission" date="2019-09" db="EMBL/GenBank/DDBJ databases">
        <title>Biological control of the noxious weed angled onion (Allium triquetrum) thwarted by endophytic bacteria in Victoria, Australia.</title>
        <authorList>
            <person name="Tehranchian P."/>
            <person name="Adair R.J."/>
            <person name="Van T.H."/>
            <person name="Morrison P.D."/>
            <person name="Williams H."/>
            <person name="Lawrie A.C."/>
        </authorList>
    </citation>
    <scope>NUCLEOTIDE SEQUENCE [LARGE SCALE GENOMIC DNA]</scope>
    <source>
        <strain evidence="4 5">RPTAtOch1</strain>
    </source>
</reference>
<dbReference type="PROSITE" id="PS51208">
    <property type="entry name" value="AUTOTRANSPORTER"/>
    <property type="match status" value="1"/>
</dbReference>
<keyword evidence="5" id="KW-1185">Reference proteome</keyword>
<feature type="region of interest" description="Disordered" evidence="2">
    <location>
        <begin position="588"/>
        <end position="637"/>
    </location>
</feature>
<dbReference type="Pfam" id="PF18883">
    <property type="entry name" value="AC_1"/>
    <property type="match status" value="1"/>
</dbReference>
<dbReference type="InterPro" id="IPR051551">
    <property type="entry name" value="Autotransporter_adhesion"/>
</dbReference>
<dbReference type="Gene3D" id="2.40.128.130">
    <property type="entry name" value="Autotransporter beta-domain"/>
    <property type="match status" value="1"/>
</dbReference>
<dbReference type="InterPro" id="IPR005546">
    <property type="entry name" value="Autotransporte_beta"/>
</dbReference>
<comment type="caution">
    <text evidence="4">The sequence shown here is derived from an EMBL/GenBank/DDBJ whole genome shotgun (WGS) entry which is preliminary data.</text>
</comment>
<dbReference type="InterPro" id="IPR006315">
    <property type="entry name" value="OM_autotransptr_brl_dom"/>
</dbReference>
<dbReference type="InterPro" id="IPR036709">
    <property type="entry name" value="Autotransporte_beta_dom_sf"/>
</dbReference>
<accession>A0A5N1JA19</accession>
<gene>
    <name evidence="4" type="ORF">F3W84_23605</name>
</gene>
<feature type="non-terminal residue" evidence="4">
    <location>
        <position position="850"/>
    </location>
</feature>
<evidence type="ECO:0000313" key="5">
    <source>
        <dbReference type="Proteomes" id="UP000327108"/>
    </source>
</evidence>
<sequence length="850" mass="86230">MGRLEFGEKGLEMAISQGIYKSKTIGWLCSATLVGGTQLYCGAAAAEPSIVYSGDIFSDGAPLPQAGATDWNWGAGQVTLTGGTLELHDGATAEGDWLSSRETGHGASVLVDGAGSRLSVNQRVTIEDQTGASLAVSNGGAVYVNCQCRTQSLGVGVDAHTIGAVTVAGQGSAIVSDSFFLIGDSGTGTLLIEDGGQITSTGVILGGHADGGSGRATIAGRGSAWNGVDGPQAPSYFVVGGTSGHGELNLYDSGALNGRQLNIANGDGSTGIVNIGGGESDAAKRAGSLNVLRITFNETNFTGQIGNGSDGVLNFNTTDGLTVGAIIVGKGTINQIAGTTILTGNSTDYHGAVNITGGILQFGNGGAGGNLTTDISTGIDDVKKGQLIFNRANDISFANVISGTGDVIQAGRGTTTFSGANRYSGGTEIRQGTLQQGAAGALSSASAYQVAQTGTLDLGGFSTNIASLSNQGNVNFAGTGGATLHVAGNYSGNGAITINSVLGGDTSKTDLLAVDGDTSGQTKLNVINQDGSGALTVNGIKVVDVGGNSNGSFALGNGYTTKDGQQAIVGGAFAYTLQQGGAQGGTQGVNDGNWYLVSHAPNSDTPDDPGIPNDPGTPPVDPTCQDTNSCPPPPSPRYSAGAPVYEGYVQNMMALNKLPSLQQRVGNRYFAGASLRGSEDGGRAEGASFDARGVWARVEGAHNRLEPSTSTARMKQDINTLEMQTGVDGQFYENDKGRLIAGITAQYGHAKGDVSSQHGDGTITTDAWSLGATATWYGNDGFYLDGQSQVTWFDNDLDSSTANQSLANGRKATGYAVSLETGKQIALGGNWSLTPQAQLSWSSISANSFR</sequence>
<dbReference type="CDD" id="cd01344">
    <property type="entry name" value="PL2_Passenger_AT"/>
    <property type="match status" value="1"/>
</dbReference>
<dbReference type="NCBIfam" id="TIGR04393">
    <property type="entry name" value="rpt_T5SS_PEPC"/>
    <property type="match status" value="1"/>
</dbReference>
<dbReference type="PANTHER" id="PTHR35037">
    <property type="entry name" value="C-TERMINAL REGION OF AIDA-LIKE PROTEIN"/>
    <property type="match status" value="1"/>
</dbReference>
<organism evidence="4 5">
    <name type="scientific">Ochrobactrum quorumnocens</name>
    <dbReference type="NCBI Taxonomy" id="271865"/>
    <lineage>
        <taxon>Bacteria</taxon>
        <taxon>Pseudomonadati</taxon>
        <taxon>Pseudomonadota</taxon>
        <taxon>Alphaproteobacteria</taxon>
        <taxon>Hyphomicrobiales</taxon>
        <taxon>Brucellaceae</taxon>
        <taxon>Brucella/Ochrobactrum group</taxon>
        <taxon>Ochrobactrum</taxon>
    </lineage>
</organism>
<dbReference type="SUPFAM" id="SSF51126">
    <property type="entry name" value="Pectin lyase-like"/>
    <property type="match status" value="1"/>
</dbReference>
<dbReference type="GO" id="GO:0019867">
    <property type="term" value="C:outer membrane"/>
    <property type="evidence" value="ECO:0007669"/>
    <property type="project" value="InterPro"/>
</dbReference>
<dbReference type="InterPro" id="IPR013425">
    <property type="entry name" value="Autotrns_rpt"/>
</dbReference>
<evidence type="ECO:0000256" key="1">
    <source>
        <dbReference type="ARBA" id="ARBA00022729"/>
    </source>
</evidence>
<dbReference type="Pfam" id="PF03797">
    <property type="entry name" value="Autotransporter"/>
    <property type="match status" value="1"/>
</dbReference>
<feature type="domain" description="Autotransporter" evidence="3">
    <location>
        <begin position="687"/>
        <end position="850"/>
    </location>
</feature>
<dbReference type="InterPro" id="IPR030895">
    <property type="entry name" value="T5SS_PEPC_rpt"/>
</dbReference>
<dbReference type="Pfam" id="PF12951">
    <property type="entry name" value="PATR"/>
    <property type="match status" value="2"/>
</dbReference>
<keyword evidence="1" id="KW-0732">Signal</keyword>
<dbReference type="NCBIfam" id="TIGR02601">
    <property type="entry name" value="autotrns_rpt"/>
    <property type="match status" value="1"/>
</dbReference>
<dbReference type="InterPro" id="IPR043990">
    <property type="entry name" value="AC_1"/>
</dbReference>
<evidence type="ECO:0000313" key="4">
    <source>
        <dbReference type="EMBL" id="KAA9349517.1"/>
    </source>
</evidence>
<protein>
    <submittedName>
        <fullName evidence="4">Autotransporter outer membrane beta-barrel domain-containing protein</fullName>
    </submittedName>
</protein>
<dbReference type="Proteomes" id="UP000327108">
    <property type="component" value="Unassembled WGS sequence"/>
</dbReference>
<dbReference type="PANTHER" id="PTHR35037:SF3">
    <property type="entry name" value="C-TERMINAL REGION OF AIDA-LIKE PROTEIN"/>
    <property type="match status" value="1"/>
</dbReference>
<evidence type="ECO:0000256" key="2">
    <source>
        <dbReference type="SAM" id="MobiDB-lite"/>
    </source>
</evidence>
<proteinExistence type="predicted"/>
<evidence type="ECO:0000259" key="3">
    <source>
        <dbReference type="PROSITE" id="PS51208"/>
    </source>
</evidence>
<dbReference type="SUPFAM" id="SSF103515">
    <property type="entry name" value="Autotransporter"/>
    <property type="match status" value="1"/>
</dbReference>
<dbReference type="Gene3D" id="2.160.20.20">
    <property type="match status" value="1"/>
</dbReference>
<dbReference type="InterPro" id="IPR012332">
    <property type="entry name" value="Autotransporter_pectin_lyase_C"/>
</dbReference>
<dbReference type="NCBIfam" id="TIGR01414">
    <property type="entry name" value="autotrans_barl"/>
    <property type="match status" value="1"/>
</dbReference>
<dbReference type="AlphaFoldDB" id="A0A5N1JA19"/>
<dbReference type="EMBL" id="VYXQ01000052">
    <property type="protein sequence ID" value="KAA9349517.1"/>
    <property type="molecule type" value="Genomic_DNA"/>
</dbReference>
<name>A0A5N1JA19_9HYPH</name>